<dbReference type="EMBL" id="MH697580">
    <property type="protein sequence ID" value="AXQ51861.1"/>
    <property type="molecule type" value="Genomic_DNA"/>
</dbReference>
<organism evidence="1 2">
    <name type="scientific">Gordonia phage Catfish</name>
    <dbReference type="NCBI Taxonomy" id="2301538"/>
    <lineage>
        <taxon>Viruses</taxon>
        <taxon>Duplodnaviria</taxon>
        <taxon>Heunggongvirae</taxon>
        <taxon>Uroviricota</taxon>
        <taxon>Caudoviricetes</taxon>
        <taxon>Ruthgordonvirinae</taxon>
        <taxon>Catfishvirus</taxon>
        <taxon>Catfishvirus catfish</taxon>
    </lineage>
</organism>
<gene>
    <name evidence="1" type="primary">24</name>
    <name evidence="1" type="ORF">SEA_CATFISH_24</name>
</gene>
<dbReference type="KEGG" id="vg:63911550"/>
<accession>A0A385D1R1</accession>
<evidence type="ECO:0000313" key="2">
    <source>
        <dbReference type="Proteomes" id="UP000264051"/>
    </source>
</evidence>
<evidence type="ECO:0008006" key="3">
    <source>
        <dbReference type="Google" id="ProtNLM"/>
    </source>
</evidence>
<protein>
    <recommendedName>
        <fullName evidence="3">Holin</fullName>
    </recommendedName>
</protein>
<dbReference type="RefSeq" id="YP_010050814.1">
    <property type="nucleotide sequence ID" value="NC_054434.1"/>
</dbReference>
<keyword evidence="2" id="KW-1185">Reference proteome</keyword>
<reference evidence="2" key="1">
    <citation type="submission" date="2018-07" db="EMBL/GenBank/DDBJ databases">
        <authorList>
            <person name="Byford A.D."/>
            <person name="Nguyen L.Q."/>
            <person name="Alvarez I.A."/>
            <person name="Bhandari M."/>
            <person name="Desselle J.R."/>
            <person name="Duong Q.-N.N."/>
            <person name="Dupree A.F."/>
            <person name="Feroben K.E."/>
            <person name="Garrison M.E."/>
            <person name="Higginbotham J.L."/>
            <person name="Hunter C.W."/>
            <person name="Knight B.A."/>
            <person name="Lee J.A."/>
            <person name="Lewis I.C."/>
            <person name="Long E.L."/>
            <person name="Rimal A."/>
            <person name="Sinnasone S."/>
            <person name="Tandukar J."/>
            <person name="Willis C.E."/>
            <person name="Nguyen A.V."/>
            <person name="Hancock A.M."/>
            <person name="Dicus A.P."/>
            <person name="Gallien G.E."/>
            <person name="Weidemeier A.M.D."/>
            <person name="Gissendanner C.R."/>
            <person name="Findley A.M."/>
            <person name="Bollivar D.W."/>
            <person name="Garlena R.A."/>
            <person name="Russell D.A."/>
            <person name="Pope W.H."/>
            <person name="Jacobs-Sera D."/>
            <person name="Hatfull G.F."/>
        </authorList>
    </citation>
    <scope>NUCLEOTIDE SEQUENCE [LARGE SCALE GENOMIC DNA]</scope>
</reference>
<dbReference type="GeneID" id="63911550"/>
<sequence length="82" mass="8456">MATLKDQAADAGTRAVKTFFQSLGASLVMVTGVAGLDWKYALSTAAIAAAWSFSENMGRGGDGPRPTVATTVQFAAPYQRGA</sequence>
<evidence type="ECO:0000313" key="1">
    <source>
        <dbReference type="EMBL" id="AXQ51861.1"/>
    </source>
</evidence>
<dbReference type="Proteomes" id="UP000264051">
    <property type="component" value="Segment"/>
</dbReference>
<name>A0A385D1R1_9CAUD</name>
<proteinExistence type="predicted"/>